<protein>
    <submittedName>
        <fullName evidence="5">NAD(P)-binding protein</fullName>
    </submittedName>
</protein>
<dbReference type="PANTHER" id="PTHR24321">
    <property type="entry name" value="DEHYDROGENASES, SHORT CHAIN"/>
    <property type="match status" value="1"/>
</dbReference>
<dbReference type="PANTHER" id="PTHR24321:SF12">
    <property type="entry name" value="SHORT-CHAIN DEHYDROGENASE_REDUCTASE FAMILY, PUTATIVE (AFU_ORTHOLOGUE AFUA_5G14340)-RELATED"/>
    <property type="match status" value="1"/>
</dbReference>
<dbReference type="AlphaFoldDB" id="A0A4V4J1I0"/>
<dbReference type="PRINTS" id="PR00081">
    <property type="entry name" value="GDHRDH"/>
</dbReference>
<gene>
    <name evidence="5" type="ORF">D6D13_04180</name>
</gene>
<evidence type="ECO:0000256" key="3">
    <source>
        <dbReference type="ARBA" id="ARBA00023002"/>
    </source>
</evidence>
<organism evidence="5">
    <name type="scientific">Aureobasidium pullulans</name>
    <name type="common">Black yeast</name>
    <name type="synonym">Pullularia pullulans</name>
    <dbReference type="NCBI Taxonomy" id="5580"/>
    <lineage>
        <taxon>Eukaryota</taxon>
        <taxon>Fungi</taxon>
        <taxon>Dikarya</taxon>
        <taxon>Ascomycota</taxon>
        <taxon>Pezizomycotina</taxon>
        <taxon>Dothideomycetes</taxon>
        <taxon>Dothideomycetidae</taxon>
        <taxon>Dothideales</taxon>
        <taxon>Saccotheciaceae</taxon>
        <taxon>Aureobasidium</taxon>
    </lineage>
</organism>
<evidence type="ECO:0000256" key="2">
    <source>
        <dbReference type="ARBA" id="ARBA00022857"/>
    </source>
</evidence>
<evidence type="ECO:0000256" key="4">
    <source>
        <dbReference type="RuleBase" id="RU000363"/>
    </source>
</evidence>
<evidence type="ECO:0000313" key="5">
    <source>
        <dbReference type="EMBL" id="THX12818.1"/>
    </source>
</evidence>
<keyword evidence="2" id="KW-0521">NADP</keyword>
<proteinExistence type="inferred from homology"/>
<comment type="similarity">
    <text evidence="1 4">Belongs to the short-chain dehydrogenases/reductases (SDR) family.</text>
</comment>
<sequence length="288" mass="30236">MPSLFPGVALVTGAASGIGQAVAAAFAAEGCTRIAICDISLEGLNETAKQLNATKTAEFVEIEIVKVDVSNSSAVHSMIAQIVARWGRVDYVVNSAGIQGPSLRSTDLDPADFDIINDINYRGLWLCSRAQLSQMLKQEISPSHDGRPGARGSIVHIASQLGLVARTVAPAYSASKAAVISLARSDAIDVSICIHHKFGTHATCAQYSRDSIRVNCVCPGLVATDKTAERSTPMTGRSDETRALFAPAVAIAPMNRMGEAREIADACLFLCSSKASFVQGTALVSDVA</sequence>
<dbReference type="EMBL" id="QZAS01000011">
    <property type="protein sequence ID" value="THX12818.1"/>
    <property type="molecule type" value="Genomic_DNA"/>
</dbReference>
<dbReference type="PRINTS" id="PR00080">
    <property type="entry name" value="SDRFAMILY"/>
</dbReference>
<name>A0A4V4J1I0_AURPU</name>
<dbReference type="SUPFAM" id="SSF51735">
    <property type="entry name" value="NAD(P)-binding Rossmann-fold domains"/>
    <property type="match status" value="1"/>
</dbReference>
<dbReference type="Pfam" id="PF13561">
    <property type="entry name" value="adh_short_C2"/>
    <property type="match status" value="1"/>
</dbReference>
<dbReference type="Pfam" id="PF00106">
    <property type="entry name" value="adh_short"/>
    <property type="match status" value="1"/>
</dbReference>
<reference evidence="5" key="1">
    <citation type="submission" date="2018-10" db="EMBL/GenBank/DDBJ databases">
        <title>Fifty Aureobasidium pullulans genomes reveal a recombining polyextremotolerant generalist.</title>
        <authorList>
            <person name="Gostincar C."/>
            <person name="Turk M."/>
            <person name="Zajc J."/>
            <person name="Gunde-Cimerman N."/>
        </authorList>
    </citation>
    <scope>NUCLEOTIDE SEQUENCE [LARGE SCALE GENOMIC DNA]</scope>
    <source>
        <strain evidence="5">EXF-10085</strain>
    </source>
</reference>
<dbReference type="Gene3D" id="3.40.50.720">
    <property type="entry name" value="NAD(P)-binding Rossmann-like Domain"/>
    <property type="match status" value="1"/>
</dbReference>
<dbReference type="GO" id="GO:0016491">
    <property type="term" value="F:oxidoreductase activity"/>
    <property type="evidence" value="ECO:0007669"/>
    <property type="project" value="UniProtKB-KW"/>
</dbReference>
<dbReference type="FunFam" id="3.40.50.720:FF:000084">
    <property type="entry name" value="Short-chain dehydrogenase reductase"/>
    <property type="match status" value="1"/>
</dbReference>
<dbReference type="InterPro" id="IPR036291">
    <property type="entry name" value="NAD(P)-bd_dom_sf"/>
</dbReference>
<evidence type="ECO:0000256" key="1">
    <source>
        <dbReference type="ARBA" id="ARBA00006484"/>
    </source>
</evidence>
<dbReference type="CDD" id="cd05233">
    <property type="entry name" value="SDR_c"/>
    <property type="match status" value="1"/>
</dbReference>
<dbReference type="InterPro" id="IPR002347">
    <property type="entry name" value="SDR_fam"/>
</dbReference>
<comment type="caution">
    <text evidence="5">The sequence shown here is derived from an EMBL/GenBank/DDBJ whole genome shotgun (WGS) entry which is preliminary data.</text>
</comment>
<accession>A0A4V4J1I0</accession>
<keyword evidence="3" id="KW-0560">Oxidoreductase</keyword>